<accession>A0A2V4ACA9</accession>
<dbReference type="RefSeq" id="WP_110360463.1">
    <property type="nucleotide sequence ID" value="NZ_QFLI01000003.1"/>
</dbReference>
<dbReference type="Proteomes" id="UP000248079">
    <property type="component" value="Unassembled WGS sequence"/>
</dbReference>
<dbReference type="AlphaFoldDB" id="A0A2V4ACA9"/>
<evidence type="ECO:0000256" key="1">
    <source>
        <dbReference type="SAM" id="SignalP"/>
    </source>
</evidence>
<evidence type="ECO:0000313" key="3">
    <source>
        <dbReference type="Proteomes" id="UP000248079"/>
    </source>
</evidence>
<protein>
    <recommendedName>
        <fullName evidence="4">DUF4402 domain-containing protein</fullName>
    </recommendedName>
</protein>
<name>A0A2V4ACA9_9BACT</name>
<feature type="chain" id="PRO_5015860409" description="DUF4402 domain-containing protein" evidence="1">
    <location>
        <begin position="23"/>
        <end position="177"/>
    </location>
</feature>
<comment type="caution">
    <text evidence="2">The sequence shown here is derived from an EMBL/GenBank/DDBJ whole genome shotgun (WGS) entry which is preliminary data.</text>
</comment>
<feature type="signal peptide" evidence="1">
    <location>
        <begin position="1"/>
        <end position="22"/>
    </location>
</feature>
<evidence type="ECO:0008006" key="4">
    <source>
        <dbReference type="Google" id="ProtNLM"/>
    </source>
</evidence>
<organism evidence="2 3">
    <name type="scientific">Marinifilum breve</name>
    <dbReference type="NCBI Taxonomy" id="2184082"/>
    <lineage>
        <taxon>Bacteria</taxon>
        <taxon>Pseudomonadati</taxon>
        <taxon>Bacteroidota</taxon>
        <taxon>Bacteroidia</taxon>
        <taxon>Marinilabiliales</taxon>
        <taxon>Marinifilaceae</taxon>
    </lineage>
</organism>
<gene>
    <name evidence="2" type="ORF">DF185_09305</name>
</gene>
<keyword evidence="1" id="KW-0732">Signal</keyword>
<keyword evidence="3" id="KW-1185">Reference proteome</keyword>
<reference evidence="2 3" key="1">
    <citation type="submission" date="2018-05" db="EMBL/GenBank/DDBJ databases">
        <title>Marinifilum breve JC075T sp. nov., a marine bacterium isolated from Yongle Blue Hole in the South China Sea.</title>
        <authorList>
            <person name="Fu T."/>
        </authorList>
    </citation>
    <scope>NUCLEOTIDE SEQUENCE [LARGE SCALE GENOMIC DNA]</scope>
    <source>
        <strain evidence="2 3">JC075</strain>
    </source>
</reference>
<evidence type="ECO:0000313" key="2">
    <source>
        <dbReference type="EMBL" id="PXY01654.1"/>
    </source>
</evidence>
<dbReference type="OrthoDB" id="1252916at2"/>
<proteinExistence type="predicted"/>
<sequence length="177" mass="19364">MRIYKCIWVLLIAFWASNAVTAQCVDDSYVRLKLKNISLVDIEPKGDVEIIIKPPLKAGMDFQQYASSSKWLNYSSSVRRYENKNISVSMGGSLPKGVLLKLKIAASISGEGQLGMSAGEVYLGNRNVQIITGIGGAYTGAGVGKGHKLDYELEFEDYGVLSQMQSKAILITYTITN</sequence>
<dbReference type="EMBL" id="QFLI01000003">
    <property type="protein sequence ID" value="PXY01654.1"/>
    <property type="molecule type" value="Genomic_DNA"/>
</dbReference>